<keyword evidence="2" id="KW-1185">Reference proteome</keyword>
<name>A0AAV7H8V5_DENCH</name>
<proteinExistence type="predicted"/>
<evidence type="ECO:0000313" key="2">
    <source>
        <dbReference type="Proteomes" id="UP000775213"/>
    </source>
</evidence>
<organism evidence="1 2">
    <name type="scientific">Dendrobium chrysotoxum</name>
    <name type="common">Orchid</name>
    <dbReference type="NCBI Taxonomy" id="161865"/>
    <lineage>
        <taxon>Eukaryota</taxon>
        <taxon>Viridiplantae</taxon>
        <taxon>Streptophyta</taxon>
        <taxon>Embryophyta</taxon>
        <taxon>Tracheophyta</taxon>
        <taxon>Spermatophyta</taxon>
        <taxon>Magnoliopsida</taxon>
        <taxon>Liliopsida</taxon>
        <taxon>Asparagales</taxon>
        <taxon>Orchidaceae</taxon>
        <taxon>Epidendroideae</taxon>
        <taxon>Malaxideae</taxon>
        <taxon>Dendrobiinae</taxon>
        <taxon>Dendrobium</taxon>
    </lineage>
</organism>
<gene>
    <name evidence="1" type="ORF">IEQ34_007286</name>
</gene>
<reference evidence="1 2" key="1">
    <citation type="journal article" date="2021" name="Hortic Res">
        <title>Chromosome-scale assembly of the Dendrobium chrysotoxum genome enhances the understanding of orchid evolution.</title>
        <authorList>
            <person name="Zhang Y."/>
            <person name="Zhang G.Q."/>
            <person name="Zhang D."/>
            <person name="Liu X.D."/>
            <person name="Xu X.Y."/>
            <person name="Sun W.H."/>
            <person name="Yu X."/>
            <person name="Zhu X."/>
            <person name="Wang Z.W."/>
            <person name="Zhao X."/>
            <person name="Zhong W.Y."/>
            <person name="Chen H."/>
            <person name="Yin W.L."/>
            <person name="Huang T."/>
            <person name="Niu S.C."/>
            <person name="Liu Z.J."/>
        </authorList>
    </citation>
    <scope>NUCLEOTIDE SEQUENCE [LARGE SCALE GENOMIC DNA]</scope>
    <source>
        <strain evidence="1">Lindl</strain>
    </source>
</reference>
<accession>A0AAV7H8V5</accession>
<dbReference type="EMBL" id="JAGFBR010000007">
    <property type="protein sequence ID" value="KAH0464500.1"/>
    <property type="molecule type" value="Genomic_DNA"/>
</dbReference>
<comment type="caution">
    <text evidence="1">The sequence shown here is derived from an EMBL/GenBank/DDBJ whole genome shotgun (WGS) entry which is preliminary data.</text>
</comment>
<protein>
    <submittedName>
        <fullName evidence="1">Uncharacterized protein</fullName>
    </submittedName>
</protein>
<dbReference type="AlphaFoldDB" id="A0AAV7H8V5"/>
<evidence type="ECO:0000313" key="1">
    <source>
        <dbReference type="EMBL" id="KAH0464500.1"/>
    </source>
</evidence>
<sequence>MFLCVSFLKRGNGRVLVVDGGASMRMCHIRWQSGSTSSEQWVVCYSRQRLHQGHDEINGCDIGVRALASHPMTKG</sequence>
<dbReference type="Proteomes" id="UP000775213">
    <property type="component" value="Unassembled WGS sequence"/>
</dbReference>